<dbReference type="GO" id="GO:0072380">
    <property type="term" value="C:TRC complex"/>
    <property type="evidence" value="ECO:0007669"/>
    <property type="project" value="TreeGrafter"/>
</dbReference>
<feature type="region of interest" description="Disordered" evidence="4">
    <location>
        <begin position="347"/>
        <end position="381"/>
    </location>
</feature>
<dbReference type="Gene3D" id="1.25.40.10">
    <property type="entry name" value="Tetratricopeptide repeat domain"/>
    <property type="match status" value="1"/>
</dbReference>
<dbReference type="EMBL" id="BAABME010000872">
    <property type="protein sequence ID" value="GAA0146076.1"/>
    <property type="molecule type" value="Genomic_DNA"/>
</dbReference>
<sequence>MSSKPKEEAHKKGIIIAVGGGGGFGKKWRRSSSRTRGFEVIRLSRNESLALFYTFLTPAAPGVDVEGLEVVKECLAEVFDLHTIPPDADSLIDIFQQSHRSISTTPADADSVFGQFIGALEGIQYFKTTPDGNDDPVQMDRASTVFYTAVHDLQSSASQLLDSKNIADSFKSQGNKAVQSNHFSEAIEFYTFAIALDLNNAVYYCNSASGLRLRALAHYVIDASALIPRIMFSSVMDYRAAAYTQIHQYAEAIEDCLKAVKIDPNYSKAYSRLGFAYYAQGKYADAIEKGFSKDNVFEPLVNIMIISDCDNLEFEINAITPAALWLDPDNEYVKENIRVAEQKLREENQRAQHNQNSASSSHHEQPNHQSARGPRTSMPFNLNHVPPELASYFMNMTQRMNSHGGPADGIHVDEGTGVSGNIDINFGGQMPAEDSSAANRNGQPNQQSAGGPRTAMPFNLNDLTPEVASIFSNMRQGWHSRGGPEDADNPGIEGNININIGEQMPAEVGVALRSVMEMFSGATPGGGEDNANRRSSS</sequence>
<feature type="region of interest" description="Disordered" evidence="4">
    <location>
        <begin position="414"/>
        <end position="456"/>
    </location>
</feature>
<feature type="compositionally biased region" description="Low complexity" evidence="4">
    <location>
        <begin position="351"/>
        <end position="360"/>
    </location>
</feature>
<evidence type="ECO:0000256" key="3">
    <source>
        <dbReference type="PROSITE-ProRule" id="PRU00339"/>
    </source>
</evidence>
<feature type="repeat" description="TPR" evidence="3">
    <location>
        <begin position="233"/>
        <end position="266"/>
    </location>
</feature>
<dbReference type="Pfam" id="PF13414">
    <property type="entry name" value="TPR_11"/>
    <property type="match status" value="1"/>
</dbReference>
<comment type="caution">
    <text evidence="5">The sequence shown here is derived from an EMBL/GenBank/DDBJ whole genome shotgun (WGS) entry which is preliminary data.</text>
</comment>
<feature type="compositionally biased region" description="Polar residues" evidence="4">
    <location>
        <begin position="436"/>
        <end position="449"/>
    </location>
</feature>
<keyword evidence="1" id="KW-0677">Repeat</keyword>
<dbReference type="GO" id="GO:0060090">
    <property type="term" value="F:molecular adaptor activity"/>
    <property type="evidence" value="ECO:0007669"/>
    <property type="project" value="TreeGrafter"/>
</dbReference>
<keyword evidence="2 3" id="KW-0802">TPR repeat</keyword>
<dbReference type="Proteomes" id="UP001454036">
    <property type="component" value="Unassembled WGS sequence"/>
</dbReference>
<dbReference type="PANTHER" id="PTHR45831:SF2">
    <property type="entry name" value="LD24721P"/>
    <property type="match status" value="1"/>
</dbReference>
<dbReference type="SMART" id="SM00028">
    <property type="entry name" value="TPR"/>
    <property type="match status" value="3"/>
</dbReference>
<dbReference type="GO" id="GO:0016020">
    <property type="term" value="C:membrane"/>
    <property type="evidence" value="ECO:0007669"/>
    <property type="project" value="TreeGrafter"/>
</dbReference>
<proteinExistence type="predicted"/>
<evidence type="ECO:0000256" key="4">
    <source>
        <dbReference type="SAM" id="MobiDB-lite"/>
    </source>
</evidence>
<gene>
    <name evidence="5" type="ORF">LIER_06113</name>
</gene>
<evidence type="ECO:0000256" key="2">
    <source>
        <dbReference type="ARBA" id="ARBA00022803"/>
    </source>
</evidence>
<keyword evidence="6" id="KW-1185">Reference proteome</keyword>
<evidence type="ECO:0000256" key="1">
    <source>
        <dbReference type="ARBA" id="ARBA00022737"/>
    </source>
</evidence>
<feature type="repeat" description="TPR" evidence="3">
    <location>
        <begin position="167"/>
        <end position="200"/>
    </location>
</feature>
<dbReference type="InterPro" id="IPR019734">
    <property type="entry name" value="TPR_rpt"/>
</dbReference>
<name>A0AAV3P5R0_LITER</name>
<protein>
    <submittedName>
        <fullName evidence="5">Uncharacterized protein</fullName>
    </submittedName>
</protein>
<dbReference type="InterPro" id="IPR047150">
    <property type="entry name" value="SGT"/>
</dbReference>
<dbReference type="PANTHER" id="PTHR45831">
    <property type="entry name" value="LD24721P"/>
    <property type="match status" value="1"/>
</dbReference>
<organism evidence="5 6">
    <name type="scientific">Lithospermum erythrorhizon</name>
    <name type="common">Purple gromwell</name>
    <name type="synonym">Lithospermum officinale var. erythrorhizon</name>
    <dbReference type="NCBI Taxonomy" id="34254"/>
    <lineage>
        <taxon>Eukaryota</taxon>
        <taxon>Viridiplantae</taxon>
        <taxon>Streptophyta</taxon>
        <taxon>Embryophyta</taxon>
        <taxon>Tracheophyta</taxon>
        <taxon>Spermatophyta</taxon>
        <taxon>Magnoliopsida</taxon>
        <taxon>eudicotyledons</taxon>
        <taxon>Gunneridae</taxon>
        <taxon>Pentapetalae</taxon>
        <taxon>asterids</taxon>
        <taxon>lamiids</taxon>
        <taxon>Boraginales</taxon>
        <taxon>Boraginaceae</taxon>
        <taxon>Boraginoideae</taxon>
        <taxon>Lithospermeae</taxon>
        <taxon>Lithospermum</taxon>
    </lineage>
</organism>
<dbReference type="PROSITE" id="PS50005">
    <property type="entry name" value="TPR"/>
    <property type="match status" value="2"/>
</dbReference>
<reference evidence="5 6" key="1">
    <citation type="submission" date="2024-01" db="EMBL/GenBank/DDBJ databases">
        <title>The complete chloroplast genome sequence of Lithospermum erythrorhizon: insights into the phylogenetic relationship among Boraginaceae species and the maternal lineages of purple gromwells.</title>
        <authorList>
            <person name="Okada T."/>
            <person name="Watanabe K."/>
        </authorList>
    </citation>
    <scope>NUCLEOTIDE SEQUENCE [LARGE SCALE GENOMIC DNA]</scope>
</reference>
<dbReference type="GO" id="GO:0006620">
    <property type="term" value="P:post-translational protein targeting to endoplasmic reticulum membrane"/>
    <property type="evidence" value="ECO:0007669"/>
    <property type="project" value="TreeGrafter"/>
</dbReference>
<dbReference type="SUPFAM" id="SSF48452">
    <property type="entry name" value="TPR-like"/>
    <property type="match status" value="1"/>
</dbReference>
<accession>A0AAV3P5R0</accession>
<evidence type="ECO:0000313" key="5">
    <source>
        <dbReference type="EMBL" id="GAA0146076.1"/>
    </source>
</evidence>
<dbReference type="InterPro" id="IPR011990">
    <property type="entry name" value="TPR-like_helical_dom_sf"/>
</dbReference>
<dbReference type="AlphaFoldDB" id="A0AAV3P5R0"/>
<evidence type="ECO:0000313" key="6">
    <source>
        <dbReference type="Proteomes" id="UP001454036"/>
    </source>
</evidence>